<organism evidence="1 2">
    <name type="scientific">Punica granatum</name>
    <name type="common">Pomegranate</name>
    <dbReference type="NCBI Taxonomy" id="22663"/>
    <lineage>
        <taxon>Eukaryota</taxon>
        <taxon>Viridiplantae</taxon>
        <taxon>Streptophyta</taxon>
        <taxon>Embryophyta</taxon>
        <taxon>Tracheophyta</taxon>
        <taxon>Spermatophyta</taxon>
        <taxon>Magnoliopsida</taxon>
        <taxon>eudicotyledons</taxon>
        <taxon>Gunneridae</taxon>
        <taxon>Pentapetalae</taxon>
        <taxon>rosids</taxon>
        <taxon>malvids</taxon>
        <taxon>Myrtales</taxon>
        <taxon>Lythraceae</taxon>
        <taxon>Punica</taxon>
    </lineage>
</organism>
<evidence type="ECO:0000313" key="1">
    <source>
        <dbReference type="EMBL" id="PKI55171.1"/>
    </source>
</evidence>
<name>A0A2I0JFX5_PUNGR</name>
<evidence type="ECO:0000313" key="2">
    <source>
        <dbReference type="Proteomes" id="UP000233551"/>
    </source>
</evidence>
<keyword evidence="2" id="KW-1185">Reference proteome</keyword>
<dbReference type="AlphaFoldDB" id="A0A2I0JFX5"/>
<sequence>MARGGASLNNPADDGSGEGLVSCRGHLGEFEGVGGDSEVGMRRRRIGPGFLRWCSLNWAWSFSATSASPGERGAELVAASAVSSFELKAASEVLSFELRAFSMSEREEKRRQRTASLWREERSNLTGASDRSSAVALREQILVYRNNYIIPRQLISENPLRSNPN</sequence>
<accession>A0A2I0JFX5</accession>
<protein>
    <submittedName>
        <fullName evidence="1">Uncharacterized protein</fullName>
    </submittedName>
</protein>
<dbReference type="Proteomes" id="UP000233551">
    <property type="component" value="Unassembled WGS sequence"/>
</dbReference>
<reference evidence="1 2" key="1">
    <citation type="submission" date="2017-11" db="EMBL/GenBank/DDBJ databases">
        <title>De-novo sequencing of pomegranate (Punica granatum L.) genome.</title>
        <authorList>
            <person name="Akparov Z."/>
            <person name="Amiraslanov A."/>
            <person name="Hajiyeva S."/>
            <person name="Abbasov M."/>
            <person name="Kaur K."/>
            <person name="Hamwieh A."/>
            <person name="Solovyev V."/>
            <person name="Salamov A."/>
            <person name="Braich B."/>
            <person name="Kosarev P."/>
            <person name="Mahmoud A."/>
            <person name="Hajiyev E."/>
            <person name="Babayeva S."/>
            <person name="Izzatullayeva V."/>
            <person name="Mammadov A."/>
            <person name="Mammadov A."/>
            <person name="Sharifova S."/>
            <person name="Ojaghi J."/>
            <person name="Eynullazada K."/>
            <person name="Bayramov B."/>
            <person name="Abdulazimova A."/>
            <person name="Shahmuradov I."/>
        </authorList>
    </citation>
    <scope>NUCLEOTIDE SEQUENCE [LARGE SCALE GENOMIC DNA]</scope>
    <source>
        <strain evidence="2">cv. AG2017</strain>
        <tissue evidence="1">Leaf</tissue>
    </source>
</reference>
<dbReference type="EMBL" id="PGOL01001723">
    <property type="protein sequence ID" value="PKI55171.1"/>
    <property type="molecule type" value="Genomic_DNA"/>
</dbReference>
<gene>
    <name evidence="1" type="ORF">CRG98_024462</name>
</gene>
<proteinExistence type="predicted"/>
<comment type="caution">
    <text evidence="1">The sequence shown here is derived from an EMBL/GenBank/DDBJ whole genome shotgun (WGS) entry which is preliminary data.</text>
</comment>